<keyword evidence="1" id="KW-0472">Membrane</keyword>
<evidence type="ECO:0008006" key="4">
    <source>
        <dbReference type="Google" id="ProtNLM"/>
    </source>
</evidence>
<dbReference type="RefSeq" id="WP_344835652.1">
    <property type="nucleotide sequence ID" value="NZ_BAAAUV010000022.1"/>
</dbReference>
<evidence type="ECO:0000256" key="1">
    <source>
        <dbReference type="SAM" id="Phobius"/>
    </source>
</evidence>
<feature type="transmembrane region" description="Helical" evidence="1">
    <location>
        <begin position="59"/>
        <end position="81"/>
    </location>
</feature>
<keyword evidence="1" id="KW-1133">Transmembrane helix</keyword>
<comment type="caution">
    <text evidence="2">The sequence shown here is derived from an EMBL/GenBank/DDBJ whole genome shotgun (WGS) entry which is preliminary data.</text>
</comment>
<name>A0ABP6QP42_9ACTN</name>
<accession>A0ABP6QP42</accession>
<keyword evidence="1" id="KW-0812">Transmembrane</keyword>
<protein>
    <recommendedName>
        <fullName evidence="4">DUF3040 domain-containing protein</fullName>
    </recommendedName>
</protein>
<dbReference type="EMBL" id="BAAAUV010000022">
    <property type="protein sequence ID" value="GAA3232023.1"/>
    <property type="molecule type" value="Genomic_DNA"/>
</dbReference>
<organism evidence="2 3">
    <name type="scientific">Actinocorallia longicatena</name>
    <dbReference type="NCBI Taxonomy" id="111803"/>
    <lineage>
        <taxon>Bacteria</taxon>
        <taxon>Bacillati</taxon>
        <taxon>Actinomycetota</taxon>
        <taxon>Actinomycetes</taxon>
        <taxon>Streptosporangiales</taxon>
        <taxon>Thermomonosporaceae</taxon>
        <taxon>Actinocorallia</taxon>
    </lineage>
</organism>
<gene>
    <name evidence="2" type="ORF">GCM10010468_63540</name>
</gene>
<sequence>MAQERVPGLERDGAVLSAAEQAAVTAIARRMSDDDPAYARRLSHLGGYEINPLGLPSKWAAFPVAVVGALLALGVLFAAVVMDSGAAERAKGTDGVVHHLPK</sequence>
<dbReference type="Proteomes" id="UP001501237">
    <property type="component" value="Unassembled WGS sequence"/>
</dbReference>
<reference evidence="3" key="1">
    <citation type="journal article" date="2019" name="Int. J. Syst. Evol. Microbiol.">
        <title>The Global Catalogue of Microorganisms (GCM) 10K type strain sequencing project: providing services to taxonomists for standard genome sequencing and annotation.</title>
        <authorList>
            <consortium name="The Broad Institute Genomics Platform"/>
            <consortium name="The Broad Institute Genome Sequencing Center for Infectious Disease"/>
            <person name="Wu L."/>
            <person name="Ma J."/>
        </authorList>
    </citation>
    <scope>NUCLEOTIDE SEQUENCE [LARGE SCALE GENOMIC DNA]</scope>
    <source>
        <strain evidence="3">JCM 9377</strain>
    </source>
</reference>
<keyword evidence="3" id="KW-1185">Reference proteome</keyword>
<proteinExistence type="predicted"/>
<evidence type="ECO:0000313" key="2">
    <source>
        <dbReference type="EMBL" id="GAA3232023.1"/>
    </source>
</evidence>
<evidence type="ECO:0000313" key="3">
    <source>
        <dbReference type="Proteomes" id="UP001501237"/>
    </source>
</evidence>